<dbReference type="EMBL" id="VDLY02000003">
    <property type="protein sequence ID" value="KAB8168738.1"/>
    <property type="molecule type" value="Genomic_DNA"/>
</dbReference>
<dbReference type="AlphaFoldDB" id="A0A5N6AM98"/>
<proteinExistence type="predicted"/>
<accession>A0A5N6AM98</accession>
<name>A0A5N6AM98_9ACTN</name>
<keyword evidence="2" id="KW-1185">Reference proteome</keyword>
<gene>
    <name evidence="1" type="ORF">FH607_005795</name>
</gene>
<dbReference type="Proteomes" id="UP000314251">
    <property type="component" value="Unassembled WGS sequence"/>
</dbReference>
<dbReference type="OrthoDB" id="4341216at2"/>
<evidence type="ECO:0000313" key="2">
    <source>
        <dbReference type="Proteomes" id="UP000314251"/>
    </source>
</evidence>
<protein>
    <submittedName>
        <fullName evidence="1">Uncharacterized protein</fullName>
    </submittedName>
</protein>
<sequence length="93" mass="10659">MMIYLRSDEIDLRFDEEDPLQLVAELEKAVRRHGIRMLDIGVDSCYMDMYLDNNDPAVVQLGSCRGAHLKKLIRILNESPVTETPNEQSVPAR</sequence>
<reference evidence="1" key="1">
    <citation type="submission" date="2019-10" db="EMBL/GenBank/DDBJ databases">
        <title>Nonomuraea sp. nov., isolated from Phyllanthus amarus.</title>
        <authorList>
            <person name="Klykleung N."/>
            <person name="Tanasupawat S."/>
        </authorList>
    </citation>
    <scope>NUCLEOTIDE SEQUENCE [LARGE SCALE GENOMIC DNA]</scope>
    <source>
        <strain evidence="1">3MP-10</strain>
    </source>
</reference>
<dbReference type="RefSeq" id="WP_139666516.1">
    <property type="nucleotide sequence ID" value="NZ_VDLY02000003.1"/>
</dbReference>
<evidence type="ECO:0000313" key="1">
    <source>
        <dbReference type="EMBL" id="KAB8168738.1"/>
    </source>
</evidence>
<organism evidence="1 2">
    <name type="scientific">Streptomyces mimosae</name>
    <dbReference type="NCBI Taxonomy" id="2586635"/>
    <lineage>
        <taxon>Bacteria</taxon>
        <taxon>Bacillati</taxon>
        <taxon>Actinomycetota</taxon>
        <taxon>Actinomycetes</taxon>
        <taxon>Kitasatosporales</taxon>
        <taxon>Streptomycetaceae</taxon>
        <taxon>Streptomyces</taxon>
    </lineage>
</organism>
<comment type="caution">
    <text evidence="1">The sequence shown here is derived from an EMBL/GenBank/DDBJ whole genome shotgun (WGS) entry which is preliminary data.</text>
</comment>